<keyword evidence="1" id="KW-0732">Signal</keyword>
<organism evidence="2 3">
    <name type="scientific">Streptomyces humidus</name>
    <dbReference type="NCBI Taxonomy" id="52259"/>
    <lineage>
        <taxon>Bacteria</taxon>
        <taxon>Bacillati</taxon>
        <taxon>Actinomycetota</taxon>
        <taxon>Actinomycetes</taxon>
        <taxon>Kitasatosporales</taxon>
        <taxon>Streptomycetaceae</taxon>
        <taxon>Streptomyces</taxon>
    </lineage>
</organism>
<sequence length="175" mass="17765">MKHARRIIATGAVAAACAGAVVFASASGASHHPAAGPASAGHAAPVVDGAPGYAVEDFAYPGADAIKAQRGITLKRGDGHITLADCASGTGLMEVYSRKSEKICFRATGLSGYLSLEIPSVYGVKGEADHEAAVQLTTDGATQNLDVGKGEWKAAGEAADPDGRDFVLVEIRTSK</sequence>
<evidence type="ECO:0000313" key="2">
    <source>
        <dbReference type="EMBL" id="GGS08325.1"/>
    </source>
</evidence>
<evidence type="ECO:0008006" key="4">
    <source>
        <dbReference type="Google" id="ProtNLM"/>
    </source>
</evidence>
<dbReference type="AlphaFoldDB" id="A0A918FZN8"/>
<name>A0A918FZN8_9ACTN</name>
<keyword evidence="3" id="KW-1185">Reference proteome</keyword>
<feature type="chain" id="PRO_5038780499" description="Secreted protein" evidence="1">
    <location>
        <begin position="27"/>
        <end position="175"/>
    </location>
</feature>
<dbReference type="RefSeq" id="WP_190151942.1">
    <property type="nucleotide sequence ID" value="NZ_BMTL01000024.1"/>
</dbReference>
<reference evidence="2" key="1">
    <citation type="journal article" date="2014" name="Int. J. Syst. Evol. Microbiol.">
        <title>Complete genome sequence of Corynebacterium casei LMG S-19264T (=DSM 44701T), isolated from a smear-ripened cheese.</title>
        <authorList>
            <consortium name="US DOE Joint Genome Institute (JGI-PGF)"/>
            <person name="Walter F."/>
            <person name="Albersmeier A."/>
            <person name="Kalinowski J."/>
            <person name="Ruckert C."/>
        </authorList>
    </citation>
    <scope>NUCLEOTIDE SEQUENCE</scope>
    <source>
        <strain evidence="2">JCM 4386</strain>
    </source>
</reference>
<dbReference type="Proteomes" id="UP000606194">
    <property type="component" value="Unassembled WGS sequence"/>
</dbReference>
<gene>
    <name evidence="2" type="ORF">GCM10010269_54370</name>
</gene>
<evidence type="ECO:0000256" key="1">
    <source>
        <dbReference type="SAM" id="SignalP"/>
    </source>
</evidence>
<dbReference type="PROSITE" id="PS51257">
    <property type="entry name" value="PROKAR_LIPOPROTEIN"/>
    <property type="match status" value="1"/>
</dbReference>
<proteinExistence type="predicted"/>
<protein>
    <recommendedName>
        <fullName evidence="4">Secreted protein</fullName>
    </recommendedName>
</protein>
<dbReference type="EMBL" id="BMTL01000024">
    <property type="protein sequence ID" value="GGS08325.1"/>
    <property type="molecule type" value="Genomic_DNA"/>
</dbReference>
<reference evidence="2" key="2">
    <citation type="submission" date="2020-09" db="EMBL/GenBank/DDBJ databases">
        <authorList>
            <person name="Sun Q."/>
            <person name="Ohkuma M."/>
        </authorList>
    </citation>
    <scope>NUCLEOTIDE SEQUENCE</scope>
    <source>
        <strain evidence="2">JCM 4386</strain>
    </source>
</reference>
<feature type="signal peptide" evidence="1">
    <location>
        <begin position="1"/>
        <end position="26"/>
    </location>
</feature>
<evidence type="ECO:0000313" key="3">
    <source>
        <dbReference type="Proteomes" id="UP000606194"/>
    </source>
</evidence>
<comment type="caution">
    <text evidence="2">The sequence shown here is derived from an EMBL/GenBank/DDBJ whole genome shotgun (WGS) entry which is preliminary data.</text>
</comment>
<accession>A0A918FZN8</accession>